<dbReference type="Pfam" id="PF00067">
    <property type="entry name" value="p450"/>
    <property type="match status" value="1"/>
</dbReference>
<dbReference type="PANTHER" id="PTHR24305">
    <property type="entry name" value="CYTOCHROME P450"/>
    <property type="match status" value="1"/>
</dbReference>
<evidence type="ECO:0000313" key="5">
    <source>
        <dbReference type="EMBL" id="GAB1317881.1"/>
    </source>
</evidence>
<dbReference type="RefSeq" id="XP_070919612.1">
    <property type="nucleotide sequence ID" value="XM_071063511.1"/>
</dbReference>
<dbReference type="PRINTS" id="PR00385">
    <property type="entry name" value="P450"/>
</dbReference>
<keyword evidence="2" id="KW-0479">Metal-binding</keyword>
<sequence length="509" mass="57146">MAILDEVKDQRGPILVGVAAIYFVLKIVQYYKLRYFRGPWAAAVSEIPQGIKAYTGQAHAWYKEVSDQYGPIARIGPNSLITSDPDVWIHINTKPGYKRSEWYFKSVRIEYRRDHIFSQTDTKLHDERKKQIIPGYSGRENLELEPSVDDRVQDLIDLIRSKYLSTDDRSVAMDLSKKIQYLTMDIISTVGQGKNFGMLRADTDIDGYIKSSEEGLRIGNAFMACGLTWLTQAPVVGQLLSPRTTDKTGYGAMIGACYRAIEERLNDRNDKRRDMLASFVRHGLAGDELRTEIVVQLVAGSDTTAGALRAIMLYIMATPHVVAKLRKEIDVAVRSGKVPESGAGIISLATAKQLPYLQAVIREGLRVYPPVRNLLPKDIPPGGDTVMVDGKPVFLPGGADIGVSVLAMHRNKRLFGDDADLFRPERWFEADPNRLAAMLKVNDLTFGHSRWACPGKTIAQMELNKVIFEAFRYFDWAIANPASPWDAFNVFGIFVINDQWVQVTARRDV</sequence>
<accession>A0ABQ0GJD4</accession>
<evidence type="ECO:0000256" key="1">
    <source>
        <dbReference type="ARBA" id="ARBA00022617"/>
    </source>
</evidence>
<evidence type="ECO:0000256" key="3">
    <source>
        <dbReference type="ARBA" id="ARBA00023004"/>
    </source>
</evidence>
<dbReference type="EMBL" id="BAAFSV010000004">
    <property type="protein sequence ID" value="GAB1317881.1"/>
    <property type="molecule type" value="Genomic_DNA"/>
</dbReference>
<keyword evidence="4" id="KW-1133">Transmembrane helix</keyword>
<evidence type="ECO:0000256" key="4">
    <source>
        <dbReference type="SAM" id="Phobius"/>
    </source>
</evidence>
<feature type="transmembrane region" description="Helical" evidence="4">
    <location>
        <begin position="12"/>
        <end position="31"/>
    </location>
</feature>
<protein>
    <submittedName>
        <fullName evidence="5">Pisatin demethylase</fullName>
    </submittedName>
</protein>
<keyword evidence="3" id="KW-0408">Iron</keyword>
<keyword evidence="4" id="KW-0812">Transmembrane</keyword>
<dbReference type="Gene3D" id="1.10.630.10">
    <property type="entry name" value="Cytochrome P450"/>
    <property type="match status" value="1"/>
</dbReference>
<reference evidence="5 6" key="1">
    <citation type="submission" date="2024-09" db="EMBL/GenBank/DDBJ databases">
        <title>Itraconazole resistance in Madurella fahalii resulting from another homologue of gene encoding cytochrome P450 14-alpha sterol demethylase (CYP51).</title>
        <authorList>
            <person name="Yoshioka I."/>
            <person name="Fahal A.H."/>
            <person name="Kaneko S."/>
            <person name="Yaguchi T."/>
        </authorList>
    </citation>
    <scope>NUCLEOTIDE SEQUENCE [LARGE SCALE GENOMIC DNA]</scope>
    <source>
        <strain evidence="5 6">IFM 68171</strain>
    </source>
</reference>
<evidence type="ECO:0000313" key="6">
    <source>
        <dbReference type="Proteomes" id="UP001628179"/>
    </source>
</evidence>
<dbReference type="GeneID" id="98178834"/>
<comment type="caution">
    <text evidence="5">The sequence shown here is derived from an EMBL/GenBank/DDBJ whole genome shotgun (WGS) entry which is preliminary data.</text>
</comment>
<proteinExistence type="predicted"/>
<dbReference type="InterPro" id="IPR002401">
    <property type="entry name" value="Cyt_P450_E_grp-I"/>
</dbReference>
<keyword evidence="6" id="KW-1185">Reference proteome</keyword>
<dbReference type="InterPro" id="IPR001128">
    <property type="entry name" value="Cyt_P450"/>
</dbReference>
<name>A0ABQ0GJD4_9PEZI</name>
<dbReference type="PANTHER" id="PTHR24305:SF168">
    <property type="entry name" value="P450, PUTATIVE (EUROFUNG)-RELATED"/>
    <property type="match status" value="1"/>
</dbReference>
<keyword evidence="1" id="KW-0349">Heme</keyword>
<evidence type="ECO:0000256" key="2">
    <source>
        <dbReference type="ARBA" id="ARBA00022723"/>
    </source>
</evidence>
<dbReference type="SUPFAM" id="SSF48264">
    <property type="entry name" value="Cytochrome P450"/>
    <property type="match status" value="1"/>
</dbReference>
<dbReference type="CDD" id="cd11060">
    <property type="entry name" value="CYP57A1-like"/>
    <property type="match status" value="1"/>
</dbReference>
<dbReference type="Proteomes" id="UP001628179">
    <property type="component" value="Unassembled WGS sequence"/>
</dbReference>
<gene>
    <name evidence="5" type="ORF">MFIFM68171_08091</name>
</gene>
<dbReference type="InterPro" id="IPR050121">
    <property type="entry name" value="Cytochrome_P450_monoxygenase"/>
</dbReference>
<keyword evidence="4" id="KW-0472">Membrane</keyword>
<organism evidence="5 6">
    <name type="scientific">Madurella fahalii</name>
    <dbReference type="NCBI Taxonomy" id="1157608"/>
    <lineage>
        <taxon>Eukaryota</taxon>
        <taxon>Fungi</taxon>
        <taxon>Dikarya</taxon>
        <taxon>Ascomycota</taxon>
        <taxon>Pezizomycotina</taxon>
        <taxon>Sordariomycetes</taxon>
        <taxon>Sordariomycetidae</taxon>
        <taxon>Sordariales</taxon>
        <taxon>Sordariales incertae sedis</taxon>
        <taxon>Madurella</taxon>
    </lineage>
</organism>
<dbReference type="InterPro" id="IPR036396">
    <property type="entry name" value="Cyt_P450_sf"/>
</dbReference>
<dbReference type="PRINTS" id="PR00463">
    <property type="entry name" value="EP450I"/>
</dbReference>